<dbReference type="OrthoDB" id="3699709at2"/>
<comment type="caution">
    <text evidence="1">The sequence shown here is derived from an EMBL/GenBank/DDBJ whole genome shotgun (WGS) entry which is preliminary data.</text>
</comment>
<reference evidence="1 2" key="1">
    <citation type="submission" date="2018-12" db="EMBL/GenBank/DDBJ databases">
        <title>Amycolatopsis eburnea sp. nov. actinomycete associate with arbuscular mycorrhiza fungal spore.</title>
        <authorList>
            <person name="Lumyong S."/>
            <person name="Chaiya L."/>
        </authorList>
    </citation>
    <scope>NUCLEOTIDE SEQUENCE [LARGE SCALE GENOMIC DNA]</scope>
    <source>
        <strain evidence="1 2">GLM-1</strain>
    </source>
</reference>
<gene>
    <name evidence="1" type="ORF">EIY87_00030</name>
</gene>
<accession>A0A3R9DSK8</accession>
<sequence>MVSDRNDEVAETLVSIATEAIDAPKTAGARLADWLGRTPSRAGELKMQRLAHLGPRLVADALLRGGWAQPDLYAPSRTDVPPAVLAATRAVARHLAGEADTADALVDAFVARHGIQGQWDIGVAALRLLTEELRDQRTDAPRGNPR</sequence>
<keyword evidence="2" id="KW-1185">Reference proteome</keyword>
<dbReference type="RefSeq" id="WP_125305544.1">
    <property type="nucleotide sequence ID" value="NZ_RSEC01000002.1"/>
</dbReference>
<protein>
    <submittedName>
        <fullName evidence="1">Uncharacterized protein</fullName>
    </submittedName>
</protein>
<dbReference type="Proteomes" id="UP000267081">
    <property type="component" value="Unassembled WGS sequence"/>
</dbReference>
<evidence type="ECO:0000313" key="1">
    <source>
        <dbReference type="EMBL" id="RSD26412.1"/>
    </source>
</evidence>
<organism evidence="1 2">
    <name type="scientific">Amycolatopsis eburnea</name>
    <dbReference type="NCBI Taxonomy" id="2267691"/>
    <lineage>
        <taxon>Bacteria</taxon>
        <taxon>Bacillati</taxon>
        <taxon>Actinomycetota</taxon>
        <taxon>Actinomycetes</taxon>
        <taxon>Pseudonocardiales</taxon>
        <taxon>Pseudonocardiaceae</taxon>
        <taxon>Amycolatopsis</taxon>
    </lineage>
</organism>
<evidence type="ECO:0000313" key="2">
    <source>
        <dbReference type="Proteomes" id="UP000267081"/>
    </source>
</evidence>
<proteinExistence type="predicted"/>
<name>A0A3R9DSK8_9PSEU</name>
<dbReference type="AlphaFoldDB" id="A0A3R9DSK8"/>
<dbReference type="EMBL" id="RSEC01000002">
    <property type="protein sequence ID" value="RSD26412.1"/>
    <property type="molecule type" value="Genomic_DNA"/>
</dbReference>